<evidence type="ECO:0000256" key="4">
    <source>
        <dbReference type="ARBA" id="ARBA00022617"/>
    </source>
</evidence>
<keyword evidence="5 9" id="KW-0479">Metal-binding</keyword>
<evidence type="ECO:0000256" key="9">
    <source>
        <dbReference type="PIRSR" id="PIRSR602401-1"/>
    </source>
</evidence>
<dbReference type="GO" id="GO:0016705">
    <property type="term" value="F:oxidoreductase activity, acting on paired donors, with incorporation or reduction of molecular oxygen"/>
    <property type="evidence" value="ECO:0007669"/>
    <property type="project" value="InterPro"/>
</dbReference>
<organism evidence="11 12">
    <name type="scientific">Genlisea aurea</name>
    <dbReference type="NCBI Taxonomy" id="192259"/>
    <lineage>
        <taxon>Eukaryota</taxon>
        <taxon>Viridiplantae</taxon>
        <taxon>Streptophyta</taxon>
        <taxon>Embryophyta</taxon>
        <taxon>Tracheophyta</taxon>
        <taxon>Spermatophyta</taxon>
        <taxon>Magnoliopsida</taxon>
        <taxon>eudicotyledons</taxon>
        <taxon>Gunneridae</taxon>
        <taxon>Pentapetalae</taxon>
        <taxon>asterids</taxon>
        <taxon>lamiids</taxon>
        <taxon>Lamiales</taxon>
        <taxon>Lentibulariaceae</taxon>
        <taxon>Genlisea</taxon>
    </lineage>
</organism>
<dbReference type="PANTHER" id="PTHR47950">
    <property type="entry name" value="CYTOCHROME P450, FAMILY 76, SUBFAMILY C, POLYPEPTIDE 5-RELATED"/>
    <property type="match status" value="1"/>
</dbReference>
<evidence type="ECO:0000256" key="3">
    <source>
        <dbReference type="ARBA" id="ARBA00010617"/>
    </source>
</evidence>
<dbReference type="OrthoDB" id="6764281at2759"/>
<dbReference type="GO" id="GO:0016020">
    <property type="term" value="C:membrane"/>
    <property type="evidence" value="ECO:0007669"/>
    <property type="project" value="UniProtKB-SubCell"/>
</dbReference>
<dbReference type="GO" id="GO:0004497">
    <property type="term" value="F:monooxygenase activity"/>
    <property type="evidence" value="ECO:0007669"/>
    <property type="project" value="UniProtKB-KW"/>
</dbReference>
<dbReference type="Gene3D" id="1.10.630.10">
    <property type="entry name" value="Cytochrome P450"/>
    <property type="match status" value="1"/>
</dbReference>
<sequence>DLFIAGTDTTSATIEWVMAELLHNPSKLAIAKNELKDVVGDKMRIEESDTLNLPYLMSVIKEALRLHPVGPLLVPRMASIDVEINGYTIPKNAHILVNVWAYGRDGRVWENPESFIPERFLDSNIDLKGHNFELIPFGSGRRRCPGMSLALRVVPLVVGSMIRDIDWELEDGTPPEKMDMNDHYKFSLQKLIPLKAIPNR</sequence>
<evidence type="ECO:0008006" key="13">
    <source>
        <dbReference type="Google" id="ProtNLM"/>
    </source>
</evidence>
<evidence type="ECO:0000256" key="1">
    <source>
        <dbReference type="ARBA" id="ARBA00001971"/>
    </source>
</evidence>
<evidence type="ECO:0000256" key="2">
    <source>
        <dbReference type="ARBA" id="ARBA00004167"/>
    </source>
</evidence>
<dbReference type="PRINTS" id="PR00463">
    <property type="entry name" value="EP450I"/>
</dbReference>
<feature type="binding site" description="axial binding residue" evidence="9">
    <location>
        <position position="144"/>
    </location>
    <ligand>
        <name>heme</name>
        <dbReference type="ChEBI" id="CHEBI:30413"/>
    </ligand>
    <ligandPart>
        <name>Fe</name>
        <dbReference type="ChEBI" id="CHEBI:18248"/>
    </ligandPart>
</feature>
<evidence type="ECO:0000256" key="7">
    <source>
        <dbReference type="ARBA" id="ARBA00023004"/>
    </source>
</evidence>
<feature type="non-terminal residue" evidence="11">
    <location>
        <position position="1"/>
    </location>
</feature>
<dbReference type="GO" id="GO:0020037">
    <property type="term" value="F:heme binding"/>
    <property type="evidence" value="ECO:0007669"/>
    <property type="project" value="InterPro"/>
</dbReference>
<dbReference type="SUPFAM" id="SSF48264">
    <property type="entry name" value="Cytochrome P450"/>
    <property type="match status" value="1"/>
</dbReference>
<dbReference type="InterPro" id="IPR001128">
    <property type="entry name" value="Cyt_P450"/>
</dbReference>
<dbReference type="PANTHER" id="PTHR47950:SF44">
    <property type="entry name" value="CYTOCHROME P450, FAMILY 76, SUBFAMILY C, POLYPEPTIDE 5-RELATED"/>
    <property type="match status" value="1"/>
</dbReference>
<keyword evidence="4 9" id="KW-0349">Heme</keyword>
<keyword evidence="7 9" id="KW-0408">Iron</keyword>
<evidence type="ECO:0000256" key="10">
    <source>
        <dbReference type="RuleBase" id="RU000461"/>
    </source>
</evidence>
<dbReference type="AlphaFoldDB" id="S8C5T6"/>
<dbReference type="PRINTS" id="PR00385">
    <property type="entry name" value="P450"/>
</dbReference>
<comment type="similarity">
    <text evidence="3 10">Belongs to the cytochrome P450 family.</text>
</comment>
<feature type="non-terminal residue" evidence="11">
    <location>
        <position position="200"/>
    </location>
</feature>
<dbReference type="InterPro" id="IPR017972">
    <property type="entry name" value="Cyt_P450_CS"/>
</dbReference>
<accession>S8C5T6</accession>
<evidence type="ECO:0000313" key="12">
    <source>
        <dbReference type="Proteomes" id="UP000015453"/>
    </source>
</evidence>
<keyword evidence="12" id="KW-1185">Reference proteome</keyword>
<dbReference type="Proteomes" id="UP000015453">
    <property type="component" value="Unassembled WGS sequence"/>
</dbReference>
<keyword evidence="8 10" id="KW-0503">Monooxygenase</keyword>
<dbReference type="InterPro" id="IPR002401">
    <property type="entry name" value="Cyt_P450_E_grp-I"/>
</dbReference>
<evidence type="ECO:0000256" key="5">
    <source>
        <dbReference type="ARBA" id="ARBA00022723"/>
    </source>
</evidence>
<keyword evidence="6 10" id="KW-0560">Oxidoreductase</keyword>
<name>S8C5T6_9LAMI</name>
<evidence type="ECO:0000256" key="6">
    <source>
        <dbReference type="ARBA" id="ARBA00023002"/>
    </source>
</evidence>
<evidence type="ECO:0000313" key="11">
    <source>
        <dbReference type="EMBL" id="EPS62190.1"/>
    </source>
</evidence>
<comment type="cofactor">
    <cofactor evidence="1 9">
        <name>heme</name>
        <dbReference type="ChEBI" id="CHEBI:30413"/>
    </cofactor>
</comment>
<protein>
    <recommendedName>
        <fullName evidence="13">Cytochrome P450</fullName>
    </recommendedName>
</protein>
<comment type="caution">
    <text evidence="11">The sequence shown here is derived from an EMBL/GenBank/DDBJ whole genome shotgun (WGS) entry which is preliminary data.</text>
</comment>
<gene>
    <name evidence="11" type="ORF">M569_12605</name>
</gene>
<dbReference type="Pfam" id="PF00067">
    <property type="entry name" value="p450"/>
    <property type="match status" value="1"/>
</dbReference>
<dbReference type="GO" id="GO:0005506">
    <property type="term" value="F:iron ion binding"/>
    <property type="evidence" value="ECO:0007669"/>
    <property type="project" value="InterPro"/>
</dbReference>
<comment type="subcellular location">
    <subcellularLocation>
        <location evidence="2">Membrane</location>
        <topology evidence="2">Single-pass membrane protein</topology>
    </subcellularLocation>
</comment>
<reference evidence="11 12" key="1">
    <citation type="journal article" date="2013" name="BMC Genomics">
        <title>The miniature genome of a carnivorous plant Genlisea aurea contains a low number of genes and short non-coding sequences.</title>
        <authorList>
            <person name="Leushkin E.V."/>
            <person name="Sutormin R.A."/>
            <person name="Nabieva E.R."/>
            <person name="Penin A.A."/>
            <person name="Kondrashov A.S."/>
            <person name="Logacheva M.D."/>
        </authorList>
    </citation>
    <scope>NUCLEOTIDE SEQUENCE [LARGE SCALE GENOMIC DNA]</scope>
</reference>
<dbReference type="InterPro" id="IPR036396">
    <property type="entry name" value="Cyt_P450_sf"/>
</dbReference>
<proteinExistence type="inferred from homology"/>
<dbReference type="PROSITE" id="PS00086">
    <property type="entry name" value="CYTOCHROME_P450"/>
    <property type="match status" value="1"/>
</dbReference>
<dbReference type="EMBL" id="AUSU01006325">
    <property type="protein sequence ID" value="EPS62190.1"/>
    <property type="molecule type" value="Genomic_DNA"/>
</dbReference>
<dbReference type="FunFam" id="1.10.630.10:FF:000126">
    <property type="entry name" value="Predicted protein"/>
    <property type="match status" value="1"/>
</dbReference>
<evidence type="ECO:0000256" key="8">
    <source>
        <dbReference type="ARBA" id="ARBA00023033"/>
    </source>
</evidence>